<keyword evidence="1" id="KW-1133">Transmembrane helix</keyword>
<feature type="transmembrane region" description="Helical" evidence="1">
    <location>
        <begin position="5"/>
        <end position="21"/>
    </location>
</feature>
<reference evidence="2" key="1">
    <citation type="journal article" date="2014" name="Int. J. Syst. Evol. Microbiol.">
        <title>Complete genome sequence of Corynebacterium casei LMG S-19264T (=DSM 44701T), isolated from a smear-ripened cheese.</title>
        <authorList>
            <consortium name="US DOE Joint Genome Institute (JGI-PGF)"/>
            <person name="Walter F."/>
            <person name="Albersmeier A."/>
            <person name="Kalinowski J."/>
            <person name="Ruckert C."/>
        </authorList>
    </citation>
    <scope>NUCLEOTIDE SEQUENCE</scope>
    <source>
        <strain evidence="2">KCTC 12113</strain>
    </source>
</reference>
<keyword evidence="3" id="KW-1185">Reference proteome</keyword>
<dbReference type="RefSeq" id="WP_026815134.1">
    <property type="nucleotide sequence ID" value="NZ_BMWP01000001.1"/>
</dbReference>
<dbReference type="Proteomes" id="UP000634668">
    <property type="component" value="Unassembled WGS sequence"/>
</dbReference>
<feature type="transmembrane region" description="Helical" evidence="1">
    <location>
        <begin position="328"/>
        <end position="346"/>
    </location>
</feature>
<name>A0A918ILZ0_9FLAO</name>
<evidence type="ECO:0000313" key="2">
    <source>
        <dbReference type="EMBL" id="GGW22058.1"/>
    </source>
</evidence>
<dbReference type="Pfam" id="PF14296">
    <property type="entry name" value="O-ag_pol_Wzy"/>
    <property type="match status" value="1"/>
</dbReference>
<protein>
    <recommendedName>
        <fullName evidence="4">Oligosaccharide repeat unit polymerase</fullName>
    </recommendedName>
</protein>
<dbReference type="EMBL" id="BMWP01000001">
    <property type="protein sequence ID" value="GGW22058.1"/>
    <property type="molecule type" value="Genomic_DNA"/>
</dbReference>
<dbReference type="NCBIfam" id="TIGR04370">
    <property type="entry name" value="glyco_rpt_poly"/>
    <property type="match status" value="1"/>
</dbReference>
<keyword evidence="1" id="KW-0812">Transmembrane</keyword>
<evidence type="ECO:0008006" key="4">
    <source>
        <dbReference type="Google" id="ProtNLM"/>
    </source>
</evidence>
<organism evidence="2 3">
    <name type="scientific">Arenibacter certesii</name>
    <dbReference type="NCBI Taxonomy" id="228955"/>
    <lineage>
        <taxon>Bacteria</taxon>
        <taxon>Pseudomonadati</taxon>
        <taxon>Bacteroidota</taxon>
        <taxon>Flavobacteriia</taxon>
        <taxon>Flavobacteriales</taxon>
        <taxon>Flavobacteriaceae</taxon>
        <taxon>Arenibacter</taxon>
    </lineage>
</organism>
<dbReference type="InterPro" id="IPR029468">
    <property type="entry name" value="O-ag_pol_Wzy"/>
</dbReference>
<evidence type="ECO:0000256" key="1">
    <source>
        <dbReference type="SAM" id="Phobius"/>
    </source>
</evidence>
<evidence type="ECO:0000313" key="3">
    <source>
        <dbReference type="Proteomes" id="UP000634668"/>
    </source>
</evidence>
<proteinExistence type="predicted"/>
<feature type="transmembrane region" description="Helical" evidence="1">
    <location>
        <begin position="139"/>
        <end position="163"/>
    </location>
</feature>
<comment type="caution">
    <text evidence="2">The sequence shown here is derived from an EMBL/GenBank/DDBJ whole genome shotgun (WGS) entry which is preliminary data.</text>
</comment>
<keyword evidence="1" id="KW-0472">Membrane</keyword>
<reference evidence="2" key="2">
    <citation type="submission" date="2020-09" db="EMBL/GenBank/DDBJ databases">
        <authorList>
            <person name="Sun Q."/>
            <person name="Kim S."/>
        </authorList>
    </citation>
    <scope>NUCLEOTIDE SEQUENCE</scope>
    <source>
        <strain evidence="2">KCTC 12113</strain>
    </source>
</reference>
<accession>A0A918ILZ0</accession>
<sequence length="462" mass="53279">MKSIIYLLVLITLILLTPYRLETFNAAYNFNISVVYLVTLLYFFYQQSRYNKNWLRFDVIFLIGYTIVHFQIPFLASIGIEPERPSFIWINKDVVNFATWMSAVTIVLWMWGFSLYGYRKRTKQRAFNSQNSIINYCKYDIILFLSFIVFLSLVGTSIFQGVYDGGGSWGNGANHAFLLLRVLLYLRIIYFFRSFKRNTSLKRIVKKLLIYKLFLITLSIYTLLFLLSGDRGPVLYVSLVAGGAYALYIRPVPLRKLILIVFLGAFLFTVIRLGRGRDSTEFNESNIFERGYANYTESEQGVNVTDELASSVRIQYRALDVIPNKHPYLYGITFFTVGIGTAPFLGSTIMEVFDIPKQYAGSAMFFTVLGQGPNPSYGEGSEILADIYINFGLYGTFIIMFIFGIYTNIVNQRAQNFDFTYVLIFLILLTSAITMNRAMLLSPLKDIVYVLFFNWIFTRVIK</sequence>
<feature type="transmembrane region" description="Helical" evidence="1">
    <location>
        <begin position="419"/>
        <end position="438"/>
    </location>
</feature>
<feature type="transmembrane region" description="Helical" evidence="1">
    <location>
        <begin position="208"/>
        <end position="227"/>
    </location>
</feature>
<feature type="transmembrane region" description="Helical" evidence="1">
    <location>
        <begin position="57"/>
        <end position="80"/>
    </location>
</feature>
<feature type="transmembrane region" description="Helical" evidence="1">
    <location>
        <begin position="175"/>
        <end position="192"/>
    </location>
</feature>
<feature type="transmembrane region" description="Helical" evidence="1">
    <location>
        <begin position="100"/>
        <end position="118"/>
    </location>
</feature>
<dbReference type="AlphaFoldDB" id="A0A918ILZ0"/>
<feature type="transmembrane region" description="Helical" evidence="1">
    <location>
        <begin position="27"/>
        <end position="45"/>
    </location>
</feature>
<feature type="transmembrane region" description="Helical" evidence="1">
    <location>
        <begin position="257"/>
        <end position="274"/>
    </location>
</feature>
<feature type="transmembrane region" description="Helical" evidence="1">
    <location>
        <begin position="387"/>
        <end position="407"/>
    </location>
</feature>
<gene>
    <name evidence="2" type="ORF">GCM10007383_01360</name>
</gene>